<proteinExistence type="inferred from homology"/>
<dbReference type="Gene3D" id="3.60.21.10">
    <property type="match status" value="1"/>
</dbReference>
<organism evidence="4 5">
    <name type="scientific">Parafannyhessea umbonata</name>
    <dbReference type="NCBI Taxonomy" id="604330"/>
    <lineage>
        <taxon>Bacteria</taxon>
        <taxon>Bacillati</taxon>
        <taxon>Actinomycetota</taxon>
        <taxon>Coriobacteriia</taxon>
        <taxon>Coriobacteriales</taxon>
        <taxon>Atopobiaceae</taxon>
        <taxon>Parafannyhessea</taxon>
    </lineage>
</organism>
<dbReference type="InterPro" id="IPR009164">
    <property type="entry name" value="FBPtase_class3"/>
</dbReference>
<keyword evidence="2" id="KW-0464">Manganese</keyword>
<name>A0A1G6K291_9ACTN</name>
<evidence type="ECO:0000256" key="2">
    <source>
        <dbReference type="ARBA" id="ARBA00023211"/>
    </source>
</evidence>
<keyword evidence="5" id="KW-1185">Reference proteome</keyword>
<evidence type="ECO:0000313" key="4">
    <source>
        <dbReference type="EMBL" id="SDC25149.1"/>
    </source>
</evidence>
<evidence type="ECO:0000256" key="3">
    <source>
        <dbReference type="ARBA" id="ARBA00023277"/>
    </source>
</evidence>
<keyword evidence="3" id="KW-0119">Carbohydrate metabolism</keyword>
<dbReference type="Pfam" id="PF06874">
    <property type="entry name" value="FBPase_2"/>
    <property type="match status" value="1"/>
</dbReference>
<dbReference type="GO" id="GO:0042132">
    <property type="term" value="F:fructose 1,6-bisphosphate 1-phosphatase activity"/>
    <property type="evidence" value="ECO:0007669"/>
    <property type="project" value="InterPro"/>
</dbReference>
<accession>A0A1G6K291</accession>
<dbReference type="STRING" id="604330.SAMN04489857_1411"/>
<sequence length="643" mass="73246">MTQGPQQQAQDATPDTVSQLRYLRLLSQRFPSRRAAMSEIINLRAILTLPRGTDHFISDIHGEYEAFEHILNNCSGVIREQIRVIFSPELDAHEQAELRTLVYYPREKIERLRGEGVVNEAWYLQNLYRMVRLARWVAGKYTRSKVRKSMPPEYAYIMDELMHATRDEEKVRHAYHRSILESVVAAGAADDFIVALAGLIKRLAVDRLHVVGDVFDRGEHADKVMHVIEHHPSVDVQWGNHDIAWMGAACGSAACICSVVRTCVRYGTLSSIESGYGISLRELALFANRTYRAGDVISPFQKAIDVMLFKVEGQTYRRHPDWRRASERLLLDKLDLARGTVRIGNRDWPLKTCDFPTIDPEDPYRLSPGEKDVLQGLQAAFRDADRLRRHVAFLYERGSIYRVCDGNLLFHGCIPLASDGSFCSVSCEGTWRRGRDYLDFCDSVARRAWTRGDQSALDWMYYLWCGAHSPLSGRVVKTFERAFVSDRAAWEEPRDPYYDLTDREDVCVRILEEFGLDGPECRIINGHTPVRTVRGESPVRANGRKLVIDGGFCRAYHDKTGIAGYTLVSGSHDLRIKAHRPFLGIDAALDDNADIMSESDVLRRYDHQVLVRETDRGAELRAQIQDLDALVRAYQDGTIPERA</sequence>
<keyword evidence="1" id="KW-0378">Hydrolase</keyword>
<dbReference type="RefSeq" id="WP_090845927.1">
    <property type="nucleotide sequence ID" value="NZ_FMZL01000006.1"/>
</dbReference>
<dbReference type="AlphaFoldDB" id="A0A1G6K291"/>
<dbReference type="GO" id="GO:0006094">
    <property type="term" value="P:gluconeogenesis"/>
    <property type="evidence" value="ECO:0007669"/>
    <property type="project" value="InterPro"/>
</dbReference>
<evidence type="ECO:0000256" key="1">
    <source>
        <dbReference type="ARBA" id="ARBA00022801"/>
    </source>
</evidence>
<reference evidence="5" key="1">
    <citation type="submission" date="2016-10" db="EMBL/GenBank/DDBJ databases">
        <authorList>
            <person name="Varghese N."/>
            <person name="Submissions S."/>
        </authorList>
    </citation>
    <scope>NUCLEOTIDE SEQUENCE [LARGE SCALE GENOMIC DNA]</scope>
    <source>
        <strain evidence="5">DSM 22619</strain>
    </source>
</reference>
<evidence type="ECO:0000313" key="5">
    <source>
        <dbReference type="Proteomes" id="UP000198528"/>
    </source>
</evidence>
<dbReference type="EMBL" id="FMZL01000006">
    <property type="protein sequence ID" value="SDC25149.1"/>
    <property type="molecule type" value="Genomic_DNA"/>
</dbReference>
<dbReference type="HAMAP" id="MF_01854">
    <property type="entry name" value="FBPase_class3"/>
    <property type="match status" value="1"/>
</dbReference>
<protein>
    <submittedName>
        <fullName evidence="4">Fructose-1,6-bisphosphatase-3</fullName>
    </submittedName>
</protein>
<dbReference type="InterPro" id="IPR029052">
    <property type="entry name" value="Metallo-depent_PP-like"/>
</dbReference>
<dbReference type="SUPFAM" id="SSF56300">
    <property type="entry name" value="Metallo-dependent phosphatases"/>
    <property type="match status" value="1"/>
</dbReference>
<gene>
    <name evidence="4" type="ORF">SAMN04487824_10680</name>
</gene>
<dbReference type="Proteomes" id="UP000198528">
    <property type="component" value="Unassembled WGS sequence"/>
</dbReference>